<protein>
    <submittedName>
        <fullName evidence="1">Uncharacterized protein</fullName>
    </submittedName>
</protein>
<dbReference type="EMBL" id="JBHSBC010000023">
    <property type="protein sequence ID" value="MFC3983221.1"/>
    <property type="molecule type" value="Genomic_DNA"/>
</dbReference>
<name>A0ABV8F3Y6_9ACTN</name>
<reference evidence="2" key="1">
    <citation type="journal article" date="2019" name="Int. J. Syst. Evol. Microbiol.">
        <title>The Global Catalogue of Microorganisms (GCM) 10K type strain sequencing project: providing services to taxonomists for standard genome sequencing and annotation.</title>
        <authorList>
            <consortium name="The Broad Institute Genomics Platform"/>
            <consortium name="The Broad Institute Genome Sequencing Center for Infectious Disease"/>
            <person name="Wu L."/>
            <person name="Ma J."/>
        </authorList>
    </citation>
    <scope>NUCLEOTIDE SEQUENCE [LARGE SCALE GENOMIC DNA]</scope>
    <source>
        <strain evidence="2">TBRC 7912</strain>
    </source>
</reference>
<accession>A0ABV8F3Y6</accession>
<sequence length="303" mass="33282">MNTREPDWAYAAKSLLKVLSVSVLLFLALNAAEGLLTRYVDLDDERLAQVYGTVARVANPDKRLSDGYSDGGRLLGATYTLTGEPRRAGHDQPQQEYEITENLFGTIRAPSLSGPSGALGDAITAVETNPGADDALAEKTRKTVDALPKTLETVAVVEFTHAMTTEQLIAFNRKHRICAGADISYVYDPSFYDDSSFVPRTNAIVWNRGMLPGNSPTYQCEAEPATALAEFRRWTGLLHETDDFQEFGLTPYQLTGAAEEGVVHALLLDRWKLAALRELLDDPEVRTAHLTDAAFDLGYPDQN</sequence>
<dbReference type="RefSeq" id="WP_386192226.1">
    <property type="nucleotide sequence ID" value="NZ_JBHSBC010000023.1"/>
</dbReference>
<organism evidence="1 2">
    <name type="scientific">Streptosporangium jomthongense</name>
    <dbReference type="NCBI Taxonomy" id="1193683"/>
    <lineage>
        <taxon>Bacteria</taxon>
        <taxon>Bacillati</taxon>
        <taxon>Actinomycetota</taxon>
        <taxon>Actinomycetes</taxon>
        <taxon>Streptosporangiales</taxon>
        <taxon>Streptosporangiaceae</taxon>
        <taxon>Streptosporangium</taxon>
    </lineage>
</organism>
<evidence type="ECO:0000313" key="2">
    <source>
        <dbReference type="Proteomes" id="UP001595698"/>
    </source>
</evidence>
<dbReference type="Proteomes" id="UP001595698">
    <property type="component" value="Unassembled WGS sequence"/>
</dbReference>
<evidence type="ECO:0000313" key="1">
    <source>
        <dbReference type="EMBL" id="MFC3983221.1"/>
    </source>
</evidence>
<gene>
    <name evidence="1" type="ORF">ACFOYY_24030</name>
</gene>
<keyword evidence="2" id="KW-1185">Reference proteome</keyword>
<comment type="caution">
    <text evidence="1">The sequence shown here is derived from an EMBL/GenBank/DDBJ whole genome shotgun (WGS) entry which is preliminary data.</text>
</comment>
<proteinExistence type="predicted"/>